<protein>
    <submittedName>
        <fullName evidence="2">Uncharacterized protein</fullName>
    </submittedName>
</protein>
<evidence type="ECO:0000313" key="3">
    <source>
        <dbReference type="Proteomes" id="UP000242682"/>
    </source>
</evidence>
<reference evidence="2 3" key="1">
    <citation type="submission" date="2018-03" db="EMBL/GenBank/DDBJ databases">
        <title>Genomic Encyclopedia of Type Strains, Phase III (KMG-III): the genomes of soil and plant-associated and newly described type strains.</title>
        <authorList>
            <person name="Whitman W."/>
        </authorList>
    </citation>
    <scope>NUCLEOTIDE SEQUENCE [LARGE SCALE GENOMIC DNA]</scope>
    <source>
        <strain evidence="2 3">CGMCC 1.12259</strain>
    </source>
</reference>
<dbReference type="EMBL" id="PYAT01000005">
    <property type="protein sequence ID" value="PSL40425.1"/>
    <property type="molecule type" value="Genomic_DNA"/>
</dbReference>
<dbReference type="Proteomes" id="UP000242682">
    <property type="component" value="Unassembled WGS sequence"/>
</dbReference>
<gene>
    <name evidence="2" type="ORF">B0H99_105203</name>
</gene>
<dbReference type="RefSeq" id="WP_106533201.1">
    <property type="nucleotide sequence ID" value="NZ_PYAT01000005.1"/>
</dbReference>
<evidence type="ECO:0000256" key="1">
    <source>
        <dbReference type="SAM" id="Phobius"/>
    </source>
</evidence>
<dbReference type="OrthoDB" id="2428862at2"/>
<feature type="transmembrane region" description="Helical" evidence="1">
    <location>
        <begin position="12"/>
        <end position="30"/>
    </location>
</feature>
<feature type="transmembrane region" description="Helical" evidence="1">
    <location>
        <begin position="42"/>
        <end position="63"/>
    </location>
</feature>
<keyword evidence="3" id="KW-1185">Reference proteome</keyword>
<comment type="caution">
    <text evidence="2">The sequence shown here is derived from an EMBL/GenBank/DDBJ whole genome shotgun (WGS) entry which is preliminary data.</text>
</comment>
<keyword evidence="1" id="KW-0472">Membrane</keyword>
<sequence>MRNFSFKGRIIYFSVITVICLAFFSLQLFANSEGSPGAGSVTLLILWGLMAAFGIGGIIFSIIQQGRQRK</sequence>
<keyword evidence="1" id="KW-1133">Transmembrane helix</keyword>
<accession>A0A2P8H2I2</accession>
<keyword evidence="1" id="KW-0812">Transmembrane</keyword>
<dbReference type="AlphaFoldDB" id="A0A2P8H2I2"/>
<organism evidence="2 3">
    <name type="scientific">Planomicrobium soli</name>
    <dbReference type="NCBI Taxonomy" id="1176648"/>
    <lineage>
        <taxon>Bacteria</taxon>
        <taxon>Bacillati</taxon>
        <taxon>Bacillota</taxon>
        <taxon>Bacilli</taxon>
        <taxon>Bacillales</taxon>
        <taxon>Caryophanaceae</taxon>
        <taxon>Planomicrobium</taxon>
    </lineage>
</organism>
<evidence type="ECO:0000313" key="2">
    <source>
        <dbReference type="EMBL" id="PSL40425.1"/>
    </source>
</evidence>
<name>A0A2P8H2I2_9BACL</name>
<proteinExistence type="predicted"/>